<proteinExistence type="predicted"/>
<dbReference type="InterPro" id="IPR043128">
    <property type="entry name" value="Rev_trsase/Diguanyl_cyclase"/>
</dbReference>
<keyword evidence="2" id="KW-1185">Reference proteome</keyword>
<name>A0AAF0U833_SOLVR</name>
<dbReference type="Gene3D" id="3.10.10.10">
    <property type="entry name" value="HIV Type 1 Reverse Transcriptase, subunit A, domain 1"/>
    <property type="match status" value="2"/>
</dbReference>
<organism evidence="1 2">
    <name type="scientific">Solanum verrucosum</name>
    <dbReference type="NCBI Taxonomy" id="315347"/>
    <lineage>
        <taxon>Eukaryota</taxon>
        <taxon>Viridiplantae</taxon>
        <taxon>Streptophyta</taxon>
        <taxon>Embryophyta</taxon>
        <taxon>Tracheophyta</taxon>
        <taxon>Spermatophyta</taxon>
        <taxon>Magnoliopsida</taxon>
        <taxon>eudicotyledons</taxon>
        <taxon>Gunneridae</taxon>
        <taxon>Pentapetalae</taxon>
        <taxon>asterids</taxon>
        <taxon>lamiids</taxon>
        <taxon>Solanales</taxon>
        <taxon>Solanaceae</taxon>
        <taxon>Solanoideae</taxon>
        <taxon>Solaneae</taxon>
        <taxon>Solanum</taxon>
    </lineage>
</organism>
<accession>A0AAF0U833</accession>
<protein>
    <submittedName>
        <fullName evidence="1">Uncharacterized protein</fullName>
    </submittedName>
</protein>
<dbReference type="PANTHER" id="PTHR24559:SF444">
    <property type="entry name" value="REVERSE TRANSCRIPTASE DOMAIN-CONTAINING PROTEIN"/>
    <property type="match status" value="1"/>
</dbReference>
<dbReference type="Gene3D" id="3.30.70.270">
    <property type="match status" value="1"/>
</dbReference>
<evidence type="ECO:0000313" key="2">
    <source>
        <dbReference type="Proteomes" id="UP001234989"/>
    </source>
</evidence>
<reference evidence="1" key="1">
    <citation type="submission" date="2023-08" db="EMBL/GenBank/DDBJ databases">
        <title>A de novo genome assembly of Solanum verrucosum Schlechtendal, a Mexican diploid species geographically isolated from the other diploid A-genome species in potato relatives.</title>
        <authorList>
            <person name="Hosaka K."/>
        </authorList>
    </citation>
    <scope>NUCLEOTIDE SEQUENCE</scope>
    <source>
        <tissue evidence="1">Young leaves</tissue>
    </source>
</reference>
<sequence>MSLVESCVTGASVCSKIDLWSDNHQLKIRPKDIPKMTFRTRYGHYEFLVMSFGLTNAPATFRTWAYEEEISKAVEAEEMVMQGKVRVGKGYKPKSAEVISFVREFREVFPTDFPGMPPNRDIDFCIDLTTDNRPIPIPSYCMVSIELRELKAQIQELLDKGFIRPSASQWGALVLCVKKKDGDDLFHSLHGCEYDVLAGLTRIFTFEGGSLVVDQVYRSCDILLIEWDDLRRRGYFR</sequence>
<dbReference type="SUPFAM" id="SSF56672">
    <property type="entry name" value="DNA/RNA polymerases"/>
    <property type="match status" value="2"/>
</dbReference>
<dbReference type="Proteomes" id="UP001234989">
    <property type="component" value="Chromosome 8"/>
</dbReference>
<dbReference type="InterPro" id="IPR053134">
    <property type="entry name" value="RNA-dir_DNA_polymerase"/>
</dbReference>
<dbReference type="AlphaFoldDB" id="A0AAF0U833"/>
<dbReference type="PANTHER" id="PTHR24559">
    <property type="entry name" value="TRANSPOSON TY3-I GAG-POL POLYPROTEIN"/>
    <property type="match status" value="1"/>
</dbReference>
<evidence type="ECO:0000313" key="1">
    <source>
        <dbReference type="EMBL" id="WMV40871.1"/>
    </source>
</evidence>
<dbReference type="InterPro" id="IPR043502">
    <property type="entry name" value="DNA/RNA_pol_sf"/>
</dbReference>
<dbReference type="EMBL" id="CP133619">
    <property type="protein sequence ID" value="WMV40871.1"/>
    <property type="molecule type" value="Genomic_DNA"/>
</dbReference>
<gene>
    <name evidence="1" type="ORF">MTR67_034256</name>
</gene>